<organism evidence="6 7">
    <name type="scientific">Motiliproteus coralliicola</name>
    <dbReference type="NCBI Taxonomy" id="2283196"/>
    <lineage>
        <taxon>Bacteria</taxon>
        <taxon>Pseudomonadati</taxon>
        <taxon>Pseudomonadota</taxon>
        <taxon>Gammaproteobacteria</taxon>
        <taxon>Oceanospirillales</taxon>
        <taxon>Oceanospirillaceae</taxon>
        <taxon>Motiliproteus</taxon>
    </lineage>
</organism>
<feature type="chain" id="PRO_5016976225" description="Periplasmic binding protein domain-containing protein" evidence="4">
    <location>
        <begin position="23"/>
        <end position="364"/>
    </location>
</feature>
<dbReference type="InterPro" id="IPR025997">
    <property type="entry name" value="SBP_2_dom"/>
</dbReference>
<keyword evidence="7" id="KW-1185">Reference proteome</keyword>
<evidence type="ECO:0000313" key="6">
    <source>
        <dbReference type="EMBL" id="RDE24421.1"/>
    </source>
</evidence>
<proteinExistence type="inferred from homology"/>
<dbReference type="CDD" id="cd06324">
    <property type="entry name" value="PBP1_ABC_sugar_binding-like"/>
    <property type="match status" value="1"/>
</dbReference>
<dbReference type="SUPFAM" id="SSF53822">
    <property type="entry name" value="Periplasmic binding protein-like I"/>
    <property type="match status" value="1"/>
</dbReference>
<feature type="signal peptide" evidence="4">
    <location>
        <begin position="1"/>
        <end position="22"/>
    </location>
</feature>
<reference evidence="6 7" key="1">
    <citation type="submission" date="2018-07" db="EMBL/GenBank/DDBJ databases">
        <title>Motiliproteus coralliicola sp. nov., a bacterium isolated from Coral.</title>
        <authorList>
            <person name="Wang G."/>
        </authorList>
    </citation>
    <scope>NUCLEOTIDE SEQUENCE [LARGE SCALE GENOMIC DNA]</scope>
    <source>
        <strain evidence="6 7">C34</strain>
    </source>
</reference>
<dbReference type="GO" id="GO:0030246">
    <property type="term" value="F:carbohydrate binding"/>
    <property type="evidence" value="ECO:0007669"/>
    <property type="project" value="UniProtKB-ARBA"/>
</dbReference>
<dbReference type="RefSeq" id="WP_114694008.1">
    <property type="nucleotide sequence ID" value="NZ_QQOH01000001.1"/>
</dbReference>
<evidence type="ECO:0000256" key="2">
    <source>
        <dbReference type="ARBA" id="ARBA00007639"/>
    </source>
</evidence>
<evidence type="ECO:0000256" key="3">
    <source>
        <dbReference type="ARBA" id="ARBA00022729"/>
    </source>
</evidence>
<dbReference type="PANTHER" id="PTHR46847">
    <property type="entry name" value="D-ALLOSE-BINDING PERIPLASMIC PROTEIN-RELATED"/>
    <property type="match status" value="1"/>
</dbReference>
<evidence type="ECO:0000313" key="7">
    <source>
        <dbReference type="Proteomes" id="UP000253769"/>
    </source>
</evidence>
<name>A0A369WS92_9GAMM</name>
<dbReference type="GO" id="GO:0055085">
    <property type="term" value="P:transmembrane transport"/>
    <property type="evidence" value="ECO:0007669"/>
    <property type="project" value="UniProtKB-ARBA"/>
</dbReference>
<sequence>MYLYRRWLLLLVLLSLPAQGLAAPSRVALFLPHSPTAFWQQLVRVMADAGDDFGMELEVHYGEDDHQRYVRQIQLRLQQPSKPDFMVFKPYKKTTRAILDLAEAARVPTITFNTLPFDSERLLLGQPRERYRYWLAEFAPDDEEGGYDLARYLIQVAKQRQPSGVEQQITVLGINGPVAEMPARLRYEGLKRAVEEDPLVELLQVVNVDWRRSEAHRVVGKLLRRHQQISVIWTAADVLALGGADLLAERGAGPAFPVIGGFDWVPEVRSHIRAGRVQASVGGHFFEGAWVMVVIHDYLMSGELDDLDVRYLSGMGLLVPENIDQFSALFNDEDLGVDFRRFSRVMNPLLMQYDFSISTLVESP</sequence>
<dbReference type="InterPro" id="IPR028082">
    <property type="entry name" value="Peripla_BP_I"/>
</dbReference>
<accession>A0A369WS92</accession>
<keyword evidence="3 4" id="KW-0732">Signal</keyword>
<dbReference type="Gene3D" id="3.40.50.2300">
    <property type="match status" value="2"/>
</dbReference>
<protein>
    <recommendedName>
        <fullName evidence="5">Periplasmic binding protein domain-containing protein</fullName>
    </recommendedName>
</protein>
<dbReference type="GO" id="GO:0030313">
    <property type="term" value="C:cell envelope"/>
    <property type="evidence" value="ECO:0007669"/>
    <property type="project" value="UniProtKB-SubCell"/>
</dbReference>
<dbReference type="PANTHER" id="PTHR46847:SF1">
    <property type="entry name" value="D-ALLOSE-BINDING PERIPLASMIC PROTEIN-RELATED"/>
    <property type="match status" value="1"/>
</dbReference>
<dbReference type="EMBL" id="QQOH01000001">
    <property type="protein sequence ID" value="RDE24421.1"/>
    <property type="molecule type" value="Genomic_DNA"/>
</dbReference>
<evidence type="ECO:0000259" key="5">
    <source>
        <dbReference type="Pfam" id="PF13407"/>
    </source>
</evidence>
<gene>
    <name evidence="6" type="ORF">DV711_02205</name>
</gene>
<comment type="caution">
    <text evidence="6">The sequence shown here is derived from an EMBL/GenBank/DDBJ whole genome shotgun (WGS) entry which is preliminary data.</text>
</comment>
<dbReference type="OrthoDB" id="245475at2"/>
<evidence type="ECO:0000256" key="1">
    <source>
        <dbReference type="ARBA" id="ARBA00004196"/>
    </source>
</evidence>
<dbReference type="AlphaFoldDB" id="A0A369WS92"/>
<feature type="domain" description="Periplasmic binding protein" evidence="5">
    <location>
        <begin position="27"/>
        <end position="302"/>
    </location>
</feature>
<comment type="subcellular location">
    <subcellularLocation>
        <location evidence="1">Cell envelope</location>
    </subcellularLocation>
</comment>
<dbReference type="Proteomes" id="UP000253769">
    <property type="component" value="Unassembled WGS sequence"/>
</dbReference>
<comment type="similarity">
    <text evidence="2">Belongs to the bacterial solute-binding protein 2 family.</text>
</comment>
<evidence type="ECO:0000256" key="4">
    <source>
        <dbReference type="SAM" id="SignalP"/>
    </source>
</evidence>
<dbReference type="Pfam" id="PF13407">
    <property type="entry name" value="Peripla_BP_4"/>
    <property type="match status" value="1"/>
</dbReference>